<feature type="transmembrane region" description="Helical" evidence="5">
    <location>
        <begin position="70"/>
        <end position="88"/>
    </location>
</feature>
<sequence>MEVPVYNTPEANSETKQCYSRSGLLPHITQPQDEFQAFLSNWSLDLSLLFTVTMLKQGTMSPLSSVMESQVLQAFSTYAIIVILKMMLMSPLTSYFRLTRKVFANLEDTKFVSSEADKKLVRTDPDVERVRSTVKSHVNLSITTLKIEQVSPERPGEHCPLCGGRSPLRLDWTRAVVGPASLPPLRGLADPPHGRLRRCSASAQQGSVLDPGHAGHLLHGLPGAQHSSPPVDTALDHHNTYKNK</sequence>
<evidence type="ECO:0000256" key="1">
    <source>
        <dbReference type="ARBA" id="ARBA00004477"/>
    </source>
</evidence>
<evidence type="ECO:0000256" key="2">
    <source>
        <dbReference type="ARBA" id="ARBA00010459"/>
    </source>
</evidence>
<dbReference type="GO" id="GO:0005739">
    <property type="term" value="C:mitochondrion"/>
    <property type="evidence" value="ECO:0007669"/>
    <property type="project" value="TreeGrafter"/>
</dbReference>
<proteinExistence type="inferred from homology"/>
<reference evidence="6" key="2">
    <citation type="submission" date="2025-08" db="UniProtKB">
        <authorList>
            <consortium name="Ensembl"/>
        </authorList>
    </citation>
    <scope>IDENTIFICATION</scope>
</reference>
<dbReference type="InterPro" id="IPR040162">
    <property type="entry name" value="MGST1-like"/>
</dbReference>
<evidence type="ECO:0000313" key="7">
    <source>
        <dbReference type="Proteomes" id="UP000694558"/>
    </source>
</evidence>
<evidence type="ECO:0000256" key="3">
    <source>
        <dbReference type="ARBA" id="ARBA00022824"/>
    </source>
</evidence>
<dbReference type="InterPro" id="IPR023352">
    <property type="entry name" value="MAPEG-like_dom_sf"/>
</dbReference>
<dbReference type="GO" id="GO:0004364">
    <property type="term" value="F:glutathione transferase activity"/>
    <property type="evidence" value="ECO:0007669"/>
    <property type="project" value="TreeGrafter"/>
</dbReference>
<dbReference type="Proteomes" id="UP000694558">
    <property type="component" value="Chromosome 4"/>
</dbReference>
<dbReference type="Ensembl" id="ENSSMAT00000032313.2">
    <property type="protein sequence ID" value="ENSSMAP00000031921.2"/>
    <property type="gene ID" value="ENSSMAG00000019548.2"/>
</dbReference>
<evidence type="ECO:0000256" key="4">
    <source>
        <dbReference type="SAM" id="MobiDB-lite"/>
    </source>
</evidence>
<reference evidence="6" key="1">
    <citation type="submission" date="2023-05" db="EMBL/GenBank/DDBJ databases">
        <title>High-quality long-read genome of Scophthalmus maximus.</title>
        <authorList>
            <person name="Lien S."/>
            <person name="Martinez P."/>
        </authorList>
    </citation>
    <scope>NUCLEOTIDE SEQUENCE [LARGE SCALE GENOMIC DNA]</scope>
</reference>
<dbReference type="AlphaFoldDB" id="A0A8D3BC97"/>
<comment type="similarity">
    <text evidence="2">Belongs to the MAPEG family.</text>
</comment>
<keyword evidence="5" id="KW-0472">Membrane</keyword>
<comment type="subcellular location">
    <subcellularLocation>
        <location evidence="1">Endoplasmic reticulum membrane</location>
        <topology evidence="1">Multi-pass membrane protein</topology>
    </subcellularLocation>
</comment>
<dbReference type="SUPFAM" id="SSF161084">
    <property type="entry name" value="MAPEG domain-like"/>
    <property type="match status" value="1"/>
</dbReference>
<name>A0A8D3BC97_SCOMX</name>
<accession>A0A8D3BC97</accession>
<evidence type="ECO:0000313" key="6">
    <source>
        <dbReference type="Ensembl" id="ENSSMAP00000031921.2"/>
    </source>
</evidence>
<dbReference type="Gene3D" id="1.20.120.550">
    <property type="entry name" value="Membrane associated eicosanoid/glutathione metabolism-like domain"/>
    <property type="match status" value="1"/>
</dbReference>
<feature type="region of interest" description="Disordered" evidence="4">
    <location>
        <begin position="183"/>
        <end position="244"/>
    </location>
</feature>
<dbReference type="PANTHER" id="PTHR10689">
    <property type="entry name" value="MICROSOMAL GLUTATHIONE S-TRANSFERASE 1"/>
    <property type="match status" value="1"/>
</dbReference>
<gene>
    <name evidence="6" type="primary">LOC118301297</name>
</gene>
<organism evidence="6 7">
    <name type="scientific">Scophthalmus maximus</name>
    <name type="common">Turbot</name>
    <name type="synonym">Psetta maxima</name>
    <dbReference type="NCBI Taxonomy" id="52904"/>
    <lineage>
        <taxon>Eukaryota</taxon>
        <taxon>Metazoa</taxon>
        <taxon>Chordata</taxon>
        <taxon>Craniata</taxon>
        <taxon>Vertebrata</taxon>
        <taxon>Euteleostomi</taxon>
        <taxon>Actinopterygii</taxon>
        <taxon>Neopterygii</taxon>
        <taxon>Teleostei</taxon>
        <taxon>Neoteleostei</taxon>
        <taxon>Acanthomorphata</taxon>
        <taxon>Carangaria</taxon>
        <taxon>Pleuronectiformes</taxon>
        <taxon>Pleuronectoidei</taxon>
        <taxon>Scophthalmidae</taxon>
        <taxon>Scophthalmus</taxon>
    </lineage>
</organism>
<dbReference type="GeneTree" id="ENSGT00390000011980"/>
<keyword evidence="3" id="KW-0256">Endoplasmic reticulum</keyword>
<keyword evidence="5" id="KW-1133">Transmembrane helix</keyword>
<dbReference type="PANTHER" id="PTHR10689:SF6">
    <property type="entry name" value="MICROSOMAL GLUTATHIONE S-TRANSFERASE 1"/>
    <property type="match status" value="1"/>
</dbReference>
<keyword evidence="5" id="KW-0812">Transmembrane</keyword>
<feature type="compositionally biased region" description="Basic and acidic residues" evidence="4">
    <location>
        <begin position="234"/>
        <end position="244"/>
    </location>
</feature>
<evidence type="ECO:0000256" key="5">
    <source>
        <dbReference type="SAM" id="Phobius"/>
    </source>
</evidence>
<protein>
    <submittedName>
        <fullName evidence="6">Microsomal glutathione S-transferase 1.1</fullName>
    </submittedName>
</protein>
<dbReference type="GO" id="GO:0005789">
    <property type="term" value="C:endoplasmic reticulum membrane"/>
    <property type="evidence" value="ECO:0007669"/>
    <property type="project" value="UniProtKB-SubCell"/>
</dbReference>
<feature type="compositionally biased region" description="Low complexity" evidence="4">
    <location>
        <begin position="211"/>
        <end position="224"/>
    </location>
</feature>